<name>A0AAW0RNI6_9HYPO</name>
<sequence>MGSASEKHGSLTSAVNEAMEVDTAHTITERNSFLVHPFTTEPGAQNQCTLPPHYRLPQFSIASSQILSRINGNDAAPQQNGGGGQSDTSKIDDASHDEFTLLLPESLYTSSAPPVEYVYANDDSFETAGVEFDQQSIPFRPPYEPIEEVDAAADAPAASTREETIEAQRQAWLRTLPEGVRPAKPELFGFSPGPEALASALTSYFYNKPKTDLLNILSFCDRLEPQLLVDLLVSVSKRHPKLPLLDAPDWQEKVLAQEAAARAGAAPMRAKAHQRPRHGHTLLNPRMRQKRKRVRKVLEISAAPAEAAAGKAVVLREMESEDEELLPPTWPRAGEGLYAALPPEDQDTLYLADEEDDEAFSHFMVDGLGNLTALVACG</sequence>
<organism evidence="2 3">
    <name type="scientific">Beauveria asiatica</name>
    <dbReference type="NCBI Taxonomy" id="1069075"/>
    <lineage>
        <taxon>Eukaryota</taxon>
        <taxon>Fungi</taxon>
        <taxon>Dikarya</taxon>
        <taxon>Ascomycota</taxon>
        <taxon>Pezizomycotina</taxon>
        <taxon>Sordariomycetes</taxon>
        <taxon>Hypocreomycetidae</taxon>
        <taxon>Hypocreales</taxon>
        <taxon>Cordycipitaceae</taxon>
        <taxon>Beauveria</taxon>
    </lineage>
</organism>
<keyword evidence="3" id="KW-1185">Reference proteome</keyword>
<dbReference type="Proteomes" id="UP001397290">
    <property type="component" value="Unassembled WGS sequence"/>
</dbReference>
<accession>A0AAW0RNI6</accession>
<evidence type="ECO:0000313" key="2">
    <source>
        <dbReference type="EMBL" id="KAK8143635.1"/>
    </source>
</evidence>
<proteinExistence type="predicted"/>
<comment type="caution">
    <text evidence="2">The sequence shown here is derived from an EMBL/GenBank/DDBJ whole genome shotgun (WGS) entry which is preliminary data.</text>
</comment>
<evidence type="ECO:0000313" key="3">
    <source>
        <dbReference type="Proteomes" id="UP001397290"/>
    </source>
</evidence>
<dbReference type="EMBL" id="JAAHCF010000484">
    <property type="protein sequence ID" value="KAK8143635.1"/>
    <property type="molecule type" value="Genomic_DNA"/>
</dbReference>
<protein>
    <submittedName>
        <fullName evidence="2">Uncharacterized protein</fullName>
    </submittedName>
</protein>
<reference evidence="2 3" key="1">
    <citation type="submission" date="2020-02" db="EMBL/GenBank/DDBJ databases">
        <title>Comparative genomics of the hypocrealean fungal genus Beauvera.</title>
        <authorList>
            <person name="Showalter D.N."/>
            <person name="Bushley K.E."/>
            <person name="Rehner S.A."/>
        </authorList>
    </citation>
    <scope>NUCLEOTIDE SEQUENCE [LARGE SCALE GENOMIC DNA]</scope>
    <source>
        <strain evidence="2 3">ARSEF4384</strain>
    </source>
</reference>
<evidence type="ECO:0000256" key="1">
    <source>
        <dbReference type="SAM" id="MobiDB-lite"/>
    </source>
</evidence>
<dbReference type="AlphaFoldDB" id="A0AAW0RNI6"/>
<gene>
    <name evidence="2" type="ORF">G3M48_006956</name>
</gene>
<feature type="region of interest" description="Disordered" evidence="1">
    <location>
        <begin position="72"/>
        <end position="92"/>
    </location>
</feature>